<dbReference type="EMBL" id="CP015163">
    <property type="protein sequence ID" value="AXB49000.1"/>
    <property type="molecule type" value="Genomic_DNA"/>
</dbReference>
<evidence type="ECO:0000313" key="3">
    <source>
        <dbReference type="Proteomes" id="UP000250434"/>
    </source>
</evidence>
<gene>
    <name evidence="2" type="ORF">A4R43_32940</name>
</gene>
<feature type="transmembrane region" description="Helical" evidence="1">
    <location>
        <begin position="111"/>
        <end position="130"/>
    </location>
</feature>
<evidence type="ECO:0000256" key="1">
    <source>
        <dbReference type="SAM" id="Phobius"/>
    </source>
</evidence>
<keyword evidence="3" id="KW-1185">Reference proteome</keyword>
<keyword evidence="1" id="KW-0472">Membrane</keyword>
<reference evidence="2 3" key="1">
    <citation type="submission" date="2016-04" db="EMBL/GenBank/DDBJ databases">
        <title>Complete genome sequence and analysis of deep-sea sediment isolate, Amycolatopsis sp. WP1.</title>
        <authorList>
            <person name="Wang H."/>
            <person name="Chen S."/>
            <person name="Wu Q."/>
        </authorList>
    </citation>
    <scope>NUCLEOTIDE SEQUENCE [LARGE SCALE GENOMIC DNA]</scope>
    <source>
        <strain evidence="2 3">WP1</strain>
    </source>
</reference>
<dbReference type="KEGG" id="aab:A4R43_32940"/>
<keyword evidence="1" id="KW-0812">Transmembrane</keyword>
<keyword evidence="1" id="KW-1133">Transmembrane helix</keyword>
<feature type="transmembrane region" description="Helical" evidence="1">
    <location>
        <begin position="89"/>
        <end position="105"/>
    </location>
</feature>
<accession>A0A344LLS6</accession>
<name>A0A344LLS6_9PSEU</name>
<proteinExistence type="predicted"/>
<feature type="transmembrane region" description="Helical" evidence="1">
    <location>
        <begin position="9"/>
        <end position="31"/>
    </location>
</feature>
<sequence length="140" mass="15394">MPQPVKASWYLWIAASVVMVLGFVLSLALKQQIIDLTLDLPRDPRLTAEQVAGGITTVLWTFLVGAIVFAALFLLFAWKAKDGTRSARTVLTVLAVVTVVFQVLFFTNEAKLLACALIIAATVCLYLPSARPYFPKLPKR</sequence>
<protein>
    <submittedName>
        <fullName evidence="2">Uncharacterized protein</fullName>
    </submittedName>
</protein>
<dbReference type="Proteomes" id="UP000250434">
    <property type="component" value="Chromosome"/>
</dbReference>
<evidence type="ECO:0000313" key="2">
    <source>
        <dbReference type="EMBL" id="AXB49000.1"/>
    </source>
</evidence>
<feature type="transmembrane region" description="Helical" evidence="1">
    <location>
        <begin position="51"/>
        <end position="77"/>
    </location>
</feature>
<organism evidence="2 3">
    <name type="scientific">Amycolatopsis albispora</name>
    <dbReference type="NCBI Taxonomy" id="1804986"/>
    <lineage>
        <taxon>Bacteria</taxon>
        <taxon>Bacillati</taxon>
        <taxon>Actinomycetota</taxon>
        <taxon>Actinomycetes</taxon>
        <taxon>Pseudonocardiales</taxon>
        <taxon>Pseudonocardiaceae</taxon>
        <taxon>Amycolatopsis</taxon>
    </lineage>
</organism>
<dbReference type="AlphaFoldDB" id="A0A344LLS6"/>
<dbReference type="OrthoDB" id="3690922at2"/>